<evidence type="ECO:0000256" key="5">
    <source>
        <dbReference type="ARBA" id="ARBA00022475"/>
    </source>
</evidence>
<keyword evidence="9" id="KW-0472">Membrane</keyword>
<dbReference type="Proteomes" id="UP000547674">
    <property type="component" value="Unassembled WGS sequence"/>
</dbReference>
<dbReference type="GO" id="GO:0009288">
    <property type="term" value="C:bacterial-type flagellum"/>
    <property type="evidence" value="ECO:0007669"/>
    <property type="project" value="InterPro"/>
</dbReference>
<name>A0A7Y2E6D2_UNCEI</name>
<sequence>MKPFAFRLERLLKLRRQQVRERRRELGVVLSEERQFEEKCRVALEHLRRCQNQSSDGGEATIGAMRNRMLTTEAAEAVLNEARNKLSRVQERVLVCREAYQVAFRDAEVLEKLYRKNRESWKVELTREEQKELDRISQQIRSQRGDR</sequence>
<dbReference type="InterPro" id="IPR053716">
    <property type="entry name" value="Flag_assembly_chemotaxis_eff"/>
</dbReference>
<evidence type="ECO:0000313" key="12">
    <source>
        <dbReference type="EMBL" id="NNF06059.1"/>
    </source>
</evidence>
<organism evidence="12 13">
    <name type="scientific">Eiseniibacteriota bacterium</name>
    <dbReference type="NCBI Taxonomy" id="2212470"/>
    <lineage>
        <taxon>Bacteria</taxon>
        <taxon>Candidatus Eiseniibacteriota</taxon>
    </lineage>
</organism>
<keyword evidence="8" id="KW-0653">Protein transport</keyword>
<reference evidence="12 13" key="1">
    <citation type="submission" date="2020-03" db="EMBL/GenBank/DDBJ databases">
        <title>Metabolic flexibility allows generalist bacteria to become dominant in a frequently disturbed ecosystem.</title>
        <authorList>
            <person name="Chen Y.-J."/>
            <person name="Leung P.M."/>
            <person name="Bay S.K."/>
            <person name="Hugenholtz P."/>
            <person name="Kessler A.J."/>
            <person name="Shelley G."/>
            <person name="Waite D.W."/>
            <person name="Cook P.L."/>
            <person name="Greening C."/>
        </authorList>
    </citation>
    <scope>NUCLEOTIDE SEQUENCE [LARGE SCALE GENOMIC DNA]</scope>
    <source>
        <strain evidence="12">SS_bin_28</strain>
    </source>
</reference>
<gene>
    <name evidence="12" type="ORF">HKN21_04810</name>
</gene>
<keyword evidence="5" id="KW-1003">Cell membrane</keyword>
<keyword evidence="4" id="KW-0813">Transport</keyword>
<dbReference type="GO" id="GO:0006935">
    <property type="term" value="P:chemotaxis"/>
    <property type="evidence" value="ECO:0007669"/>
    <property type="project" value="UniProtKB-KW"/>
</dbReference>
<comment type="caution">
    <text evidence="12">The sequence shown here is derived from an EMBL/GenBank/DDBJ whole genome shotgun (WGS) entry which is preliminary data.</text>
</comment>
<dbReference type="InterPro" id="IPR012823">
    <property type="entry name" value="Flagell_FliJ"/>
</dbReference>
<keyword evidence="7" id="KW-1005">Bacterial flagellum biogenesis</keyword>
<evidence type="ECO:0000313" key="13">
    <source>
        <dbReference type="Proteomes" id="UP000547674"/>
    </source>
</evidence>
<comment type="similarity">
    <text evidence="2">Belongs to the FliJ family.</text>
</comment>
<evidence type="ECO:0000256" key="9">
    <source>
        <dbReference type="ARBA" id="ARBA00023136"/>
    </source>
</evidence>
<evidence type="ECO:0000256" key="7">
    <source>
        <dbReference type="ARBA" id="ARBA00022795"/>
    </source>
</evidence>
<keyword evidence="10" id="KW-1006">Bacterial flagellum protein export</keyword>
<dbReference type="GO" id="GO:0015031">
    <property type="term" value="P:protein transport"/>
    <property type="evidence" value="ECO:0007669"/>
    <property type="project" value="UniProtKB-KW"/>
</dbReference>
<keyword evidence="11" id="KW-0175">Coiled coil</keyword>
<protein>
    <recommendedName>
        <fullName evidence="3">Flagellar FliJ protein</fullName>
    </recommendedName>
</protein>
<evidence type="ECO:0000256" key="3">
    <source>
        <dbReference type="ARBA" id="ARBA00020392"/>
    </source>
</evidence>
<dbReference type="GO" id="GO:0044781">
    <property type="term" value="P:bacterial-type flagellum organization"/>
    <property type="evidence" value="ECO:0007669"/>
    <property type="project" value="UniProtKB-KW"/>
</dbReference>
<dbReference type="EMBL" id="JABDJR010000179">
    <property type="protein sequence ID" value="NNF06059.1"/>
    <property type="molecule type" value="Genomic_DNA"/>
</dbReference>
<dbReference type="AlphaFoldDB" id="A0A7Y2E6D2"/>
<proteinExistence type="inferred from homology"/>
<evidence type="ECO:0000256" key="6">
    <source>
        <dbReference type="ARBA" id="ARBA00022500"/>
    </source>
</evidence>
<evidence type="ECO:0000256" key="11">
    <source>
        <dbReference type="SAM" id="Coils"/>
    </source>
</evidence>
<accession>A0A7Y2E6D2</accession>
<evidence type="ECO:0000256" key="8">
    <source>
        <dbReference type="ARBA" id="ARBA00022927"/>
    </source>
</evidence>
<evidence type="ECO:0000256" key="1">
    <source>
        <dbReference type="ARBA" id="ARBA00004413"/>
    </source>
</evidence>
<evidence type="ECO:0000256" key="2">
    <source>
        <dbReference type="ARBA" id="ARBA00010004"/>
    </source>
</evidence>
<dbReference type="Gene3D" id="1.10.287.1700">
    <property type="match status" value="1"/>
</dbReference>
<keyword evidence="6" id="KW-0145">Chemotaxis</keyword>
<dbReference type="GO" id="GO:0005886">
    <property type="term" value="C:plasma membrane"/>
    <property type="evidence" value="ECO:0007669"/>
    <property type="project" value="UniProtKB-SubCell"/>
</dbReference>
<dbReference type="Pfam" id="PF02050">
    <property type="entry name" value="FliJ"/>
    <property type="match status" value="1"/>
</dbReference>
<dbReference type="GO" id="GO:0071973">
    <property type="term" value="P:bacterial-type flagellum-dependent cell motility"/>
    <property type="evidence" value="ECO:0007669"/>
    <property type="project" value="InterPro"/>
</dbReference>
<evidence type="ECO:0000256" key="10">
    <source>
        <dbReference type="ARBA" id="ARBA00023225"/>
    </source>
</evidence>
<evidence type="ECO:0000256" key="4">
    <source>
        <dbReference type="ARBA" id="ARBA00022448"/>
    </source>
</evidence>
<comment type="subcellular location">
    <subcellularLocation>
        <location evidence="1">Cell membrane</location>
        <topology evidence="1">Peripheral membrane protein</topology>
        <orientation evidence="1">Cytoplasmic side</orientation>
    </subcellularLocation>
</comment>
<feature type="coiled-coil region" evidence="11">
    <location>
        <begin position="72"/>
        <end position="99"/>
    </location>
</feature>